<feature type="domain" description="DUF4266" evidence="1">
    <location>
        <begin position="24"/>
        <end position="73"/>
    </location>
</feature>
<dbReference type="RefSeq" id="WP_064024623.1">
    <property type="nucleotide sequence ID" value="NZ_CP133985.1"/>
</dbReference>
<keyword evidence="3" id="KW-1185">Reference proteome</keyword>
<evidence type="ECO:0000313" key="3">
    <source>
        <dbReference type="Proteomes" id="UP000077734"/>
    </source>
</evidence>
<comment type="caution">
    <text evidence="2">The sequence shown here is derived from an EMBL/GenBank/DDBJ whole genome shotgun (WGS) entry which is preliminary data.</text>
</comment>
<dbReference type="AlphaFoldDB" id="A0AA91I6T9"/>
<name>A0AA91I6T9_9GAMM</name>
<dbReference type="InterPro" id="IPR025362">
    <property type="entry name" value="DUF4266"/>
</dbReference>
<evidence type="ECO:0000313" key="2">
    <source>
        <dbReference type="EMBL" id="OAI29478.1"/>
    </source>
</evidence>
<dbReference type="EMBL" id="LUUL01000034">
    <property type="protein sequence ID" value="OAI29478.1"/>
    <property type="molecule type" value="Genomic_DNA"/>
</dbReference>
<dbReference type="Proteomes" id="UP000077734">
    <property type="component" value="Unassembled WGS sequence"/>
</dbReference>
<evidence type="ECO:0000259" key="1">
    <source>
        <dbReference type="Pfam" id="PF14086"/>
    </source>
</evidence>
<proteinExistence type="predicted"/>
<dbReference type="PROSITE" id="PS51257">
    <property type="entry name" value="PROKAR_LIPOPROTEIN"/>
    <property type="match status" value="1"/>
</dbReference>
<dbReference type="Pfam" id="PF14086">
    <property type="entry name" value="DUF4266"/>
    <property type="match status" value="1"/>
</dbReference>
<accession>A0AA91I6T9</accession>
<sequence>MNRAGFIALIGLVVCSGASGCAPVQPWERGILAKPQMAISANPMSDEMRGHIYGSREAGAGSNTAKGGGGCGCY</sequence>
<protein>
    <submittedName>
        <fullName evidence="2">Arginine decarboxylase</fullName>
    </submittedName>
</protein>
<reference evidence="2 3" key="1">
    <citation type="submission" date="2016-03" db="EMBL/GenBank/DDBJ databases">
        <authorList>
            <person name="Heylen K."/>
            <person name="De Vos P."/>
            <person name="Vekeman B."/>
        </authorList>
    </citation>
    <scope>NUCLEOTIDE SEQUENCE [LARGE SCALE GENOMIC DNA]</scope>
    <source>
        <strain evidence="2 3">R-49807</strain>
    </source>
</reference>
<organism evidence="2 3">
    <name type="scientific">Methylomonas koyamae</name>
    <dbReference type="NCBI Taxonomy" id="702114"/>
    <lineage>
        <taxon>Bacteria</taxon>
        <taxon>Pseudomonadati</taxon>
        <taxon>Pseudomonadota</taxon>
        <taxon>Gammaproteobacteria</taxon>
        <taxon>Methylococcales</taxon>
        <taxon>Methylococcaceae</taxon>
        <taxon>Methylomonas</taxon>
    </lineage>
</organism>
<gene>
    <name evidence="2" type="ORF">A1356_03865</name>
</gene>